<name>A0A8S3V2K9_MYTED</name>
<evidence type="ECO:0000313" key="2">
    <source>
        <dbReference type="Proteomes" id="UP000683360"/>
    </source>
</evidence>
<comment type="caution">
    <text evidence="1">The sequence shown here is derived from an EMBL/GenBank/DDBJ whole genome shotgun (WGS) entry which is preliminary data.</text>
</comment>
<dbReference type="AlphaFoldDB" id="A0A8S3V2K9"/>
<evidence type="ECO:0000313" key="1">
    <source>
        <dbReference type="EMBL" id="CAG2248990.1"/>
    </source>
</evidence>
<sequence>MQFEQIHKTCIIRRKTNEQYILNLRYPDKTSDEYLEYLEDNTNYNQGPLSNALKTLFETTLNICGQIQFSGEVSKTTKLQSYLSDKKYRQNLNRSGQQHSFLGHFSLKNWLTLTSNERLQHQLVDCRPCSTVHYNFSTFHKSIAPNFENAHQLYEQGTENILKITSPNSNTITKGMKVIKSIVNIIQPIVEQRLDMKFPRPISDSIMLSPPVTPKELQSTKIKVMQESRKKINESFTDGGNDVNNFLSSSISFREHDTIRLGYFLETKDNAQQREIIV</sequence>
<proteinExistence type="predicted"/>
<organism evidence="1 2">
    <name type="scientific">Mytilus edulis</name>
    <name type="common">Blue mussel</name>
    <dbReference type="NCBI Taxonomy" id="6550"/>
    <lineage>
        <taxon>Eukaryota</taxon>
        <taxon>Metazoa</taxon>
        <taxon>Spiralia</taxon>
        <taxon>Lophotrochozoa</taxon>
        <taxon>Mollusca</taxon>
        <taxon>Bivalvia</taxon>
        <taxon>Autobranchia</taxon>
        <taxon>Pteriomorphia</taxon>
        <taxon>Mytilida</taxon>
        <taxon>Mytiloidea</taxon>
        <taxon>Mytilidae</taxon>
        <taxon>Mytilinae</taxon>
        <taxon>Mytilus</taxon>
    </lineage>
</organism>
<protein>
    <submittedName>
        <fullName evidence="1">Uncharacterized protein</fullName>
    </submittedName>
</protein>
<accession>A0A8S3V2K9</accession>
<gene>
    <name evidence="1" type="ORF">MEDL_60805</name>
</gene>
<dbReference type="OrthoDB" id="10530085at2759"/>
<reference evidence="1" key="1">
    <citation type="submission" date="2021-03" db="EMBL/GenBank/DDBJ databases">
        <authorList>
            <person name="Bekaert M."/>
        </authorList>
    </citation>
    <scope>NUCLEOTIDE SEQUENCE</scope>
</reference>
<dbReference type="EMBL" id="CAJPWZ010002957">
    <property type="protein sequence ID" value="CAG2248990.1"/>
    <property type="molecule type" value="Genomic_DNA"/>
</dbReference>
<keyword evidence="2" id="KW-1185">Reference proteome</keyword>
<dbReference type="Proteomes" id="UP000683360">
    <property type="component" value="Unassembled WGS sequence"/>
</dbReference>